<dbReference type="Pfam" id="PF07813">
    <property type="entry name" value="LTXXQ"/>
    <property type="match status" value="1"/>
</dbReference>
<evidence type="ECO:0000256" key="2">
    <source>
        <dbReference type="SAM" id="SignalP"/>
    </source>
</evidence>
<accession>A0A7C4S0U0</accession>
<evidence type="ECO:0000313" key="3">
    <source>
        <dbReference type="EMBL" id="HGU47001.1"/>
    </source>
</evidence>
<organism evidence="3">
    <name type="scientific">candidate division WOR-3 bacterium</name>
    <dbReference type="NCBI Taxonomy" id="2052148"/>
    <lineage>
        <taxon>Bacteria</taxon>
        <taxon>Bacteria division WOR-3</taxon>
    </lineage>
</organism>
<dbReference type="InterPro" id="IPR012899">
    <property type="entry name" value="LTXXQ"/>
</dbReference>
<evidence type="ECO:0008006" key="4">
    <source>
        <dbReference type="Google" id="ProtNLM"/>
    </source>
</evidence>
<sequence length="166" mass="19792">MKEKSIKKIFLILPLLVFALSYSQPCPCEKHNPPPEDPKPLETLENLRMWRLTEELNLTEEQASKIFPKLKRIRELKEKRKEERDKEIEKLSELLAKKAKGDEIKKQVELIRNNDKKHQNECEKIQDEIFAILTPEQQAKYLLFHIGFEGKIKKMLRKLKGWKRGF</sequence>
<feature type="coiled-coil region" evidence="1">
    <location>
        <begin position="70"/>
        <end position="128"/>
    </location>
</feature>
<dbReference type="Gene3D" id="1.20.120.1490">
    <property type="match status" value="1"/>
</dbReference>
<proteinExistence type="predicted"/>
<dbReference type="AlphaFoldDB" id="A0A7C4S0U0"/>
<comment type="caution">
    <text evidence="3">The sequence shown here is derived from an EMBL/GenBank/DDBJ whole genome shotgun (WGS) entry which is preliminary data.</text>
</comment>
<name>A0A7C4S0U0_UNCW3</name>
<reference evidence="3" key="1">
    <citation type="journal article" date="2020" name="mSystems">
        <title>Genome- and Community-Level Interaction Insights into Carbon Utilization and Element Cycling Functions of Hydrothermarchaeota in Hydrothermal Sediment.</title>
        <authorList>
            <person name="Zhou Z."/>
            <person name="Liu Y."/>
            <person name="Xu W."/>
            <person name="Pan J."/>
            <person name="Luo Z.H."/>
            <person name="Li M."/>
        </authorList>
    </citation>
    <scope>NUCLEOTIDE SEQUENCE [LARGE SCALE GENOMIC DNA]</scope>
    <source>
        <strain evidence="3">SpSt-594</strain>
    </source>
</reference>
<feature type="signal peptide" evidence="2">
    <location>
        <begin position="1"/>
        <end position="23"/>
    </location>
</feature>
<gene>
    <name evidence="3" type="ORF">ENT60_00360</name>
</gene>
<feature type="chain" id="PRO_5028399132" description="Periplasmic heavy metal sensor" evidence="2">
    <location>
        <begin position="24"/>
        <end position="166"/>
    </location>
</feature>
<keyword evidence="2" id="KW-0732">Signal</keyword>
<evidence type="ECO:0000256" key="1">
    <source>
        <dbReference type="SAM" id="Coils"/>
    </source>
</evidence>
<keyword evidence="1" id="KW-0175">Coiled coil</keyword>
<dbReference type="EMBL" id="DSZH01000016">
    <property type="protein sequence ID" value="HGU47001.1"/>
    <property type="molecule type" value="Genomic_DNA"/>
</dbReference>
<protein>
    <recommendedName>
        <fullName evidence="4">Periplasmic heavy metal sensor</fullName>
    </recommendedName>
</protein>